<evidence type="ECO:0000313" key="4">
    <source>
        <dbReference type="EMBL" id="MBV4360558.1"/>
    </source>
</evidence>
<evidence type="ECO:0000256" key="1">
    <source>
        <dbReference type="SAM" id="Phobius"/>
    </source>
</evidence>
<feature type="domain" description="Protein FecR C-terminal" evidence="3">
    <location>
        <begin position="292"/>
        <end position="360"/>
    </location>
</feature>
<dbReference type="PIRSF" id="PIRSF018266">
    <property type="entry name" value="FecR"/>
    <property type="match status" value="1"/>
</dbReference>
<name>A0A9E2W736_9BACT</name>
<keyword evidence="1" id="KW-0812">Transmembrane</keyword>
<proteinExistence type="predicted"/>
<protein>
    <submittedName>
        <fullName evidence="4">FecR family protein</fullName>
    </submittedName>
</protein>
<accession>A0A9E2W736</accession>
<dbReference type="Proteomes" id="UP000812270">
    <property type="component" value="Unassembled WGS sequence"/>
</dbReference>
<keyword evidence="1" id="KW-1133">Transmembrane helix</keyword>
<organism evidence="4 5">
    <name type="scientific">Pinibacter aurantiacus</name>
    <dbReference type="NCBI Taxonomy" id="2851599"/>
    <lineage>
        <taxon>Bacteria</taxon>
        <taxon>Pseudomonadati</taxon>
        <taxon>Bacteroidota</taxon>
        <taxon>Chitinophagia</taxon>
        <taxon>Chitinophagales</taxon>
        <taxon>Chitinophagaceae</taxon>
        <taxon>Pinibacter</taxon>
    </lineage>
</organism>
<dbReference type="AlphaFoldDB" id="A0A9E2W736"/>
<feature type="transmembrane region" description="Helical" evidence="1">
    <location>
        <begin position="92"/>
        <end position="112"/>
    </location>
</feature>
<reference evidence="4" key="1">
    <citation type="submission" date="2021-06" db="EMBL/GenBank/DDBJ databases">
        <authorList>
            <person name="Huq M.A."/>
        </authorList>
    </citation>
    <scope>NUCLEOTIDE SEQUENCE</scope>
    <source>
        <strain evidence="4">MAH-26</strain>
    </source>
</reference>
<dbReference type="InterPro" id="IPR006860">
    <property type="entry name" value="FecR"/>
</dbReference>
<sequence length="362" mass="40735">MLKLSGEANEKELEEFDQAVRQFPALSFQLEILEKAWHSKTKRNVPDVNSAFNRHLQRLSNHLSEDSLQYETEPVEPAPAPPTQRRSLYKRVWFIGATAAAACVIAVTALIYKNHPVEEIPNATTAQNLVSTRNGSKTKLTLPDGTQVWLNSGSNIAYGNDLNGPTRQVTLKGEAYFDVARDVKRPFIIHTDAIDIKVLGTAFNVRSYPDEKITETSLIKGSVEITLKHDPNKKIILNPSEKLIVKNDSAIVADLKTTHSNTIDPVMSLTNVHYVDKSHDSLSMETLWTKNKLVFDGETLEQVALKLERWYGVSVNIQSDKLKKTQYNGVFDNENIDEVLYALKLSGDFNYTIRKNEVTIKP</sequence>
<dbReference type="RefSeq" id="WP_217795050.1">
    <property type="nucleotide sequence ID" value="NZ_JAHSPG010000018.1"/>
</dbReference>
<dbReference type="GO" id="GO:0016989">
    <property type="term" value="F:sigma factor antagonist activity"/>
    <property type="evidence" value="ECO:0007669"/>
    <property type="project" value="TreeGrafter"/>
</dbReference>
<dbReference type="Pfam" id="PF04773">
    <property type="entry name" value="FecR"/>
    <property type="match status" value="1"/>
</dbReference>
<gene>
    <name evidence="4" type="ORF">KTO63_25565</name>
</gene>
<dbReference type="Pfam" id="PF16344">
    <property type="entry name" value="FecR_C"/>
    <property type="match status" value="1"/>
</dbReference>
<evidence type="ECO:0000259" key="2">
    <source>
        <dbReference type="Pfam" id="PF04773"/>
    </source>
</evidence>
<dbReference type="FunFam" id="2.60.120.1440:FF:000001">
    <property type="entry name" value="Putative anti-sigma factor"/>
    <property type="match status" value="1"/>
</dbReference>
<dbReference type="InterPro" id="IPR032508">
    <property type="entry name" value="FecR_C"/>
</dbReference>
<keyword evidence="1" id="KW-0472">Membrane</keyword>
<keyword evidence="5" id="KW-1185">Reference proteome</keyword>
<dbReference type="PANTHER" id="PTHR30273:SF2">
    <property type="entry name" value="PROTEIN FECR"/>
    <property type="match status" value="1"/>
</dbReference>
<feature type="domain" description="FecR protein" evidence="2">
    <location>
        <begin position="130"/>
        <end position="224"/>
    </location>
</feature>
<evidence type="ECO:0000259" key="3">
    <source>
        <dbReference type="Pfam" id="PF16344"/>
    </source>
</evidence>
<evidence type="ECO:0000313" key="5">
    <source>
        <dbReference type="Proteomes" id="UP000812270"/>
    </source>
</evidence>
<comment type="caution">
    <text evidence="4">The sequence shown here is derived from an EMBL/GenBank/DDBJ whole genome shotgun (WGS) entry which is preliminary data.</text>
</comment>
<dbReference type="EMBL" id="JAHSPG010000018">
    <property type="protein sequence ID" value="MBV4360558.1"/>
    <property type="molecule type" value="Genomic_DNA"/>
</dbReference>
<dbReference type="InterPro" id="IPR012373">
    <property type="entry name" value="Ferrdict_sens_TM"/>
</dbReference>
<dbReference type="PANTHER" id="PTHR30273">
    <property type="entry name" value="PERIPLASMIC SIGNAL SENSOR AND SIGMA FACTOR ACTIVATOR FECR-RELATED"/>
    <property type="match status" value="1"/>
</dbReference>